<dbReference type="PANTHER" id="PTHR44591">
    <property type="entry name" value="STRESS RESPONSE REGULATOR PROTEIN 1"/>
    <property type="match status" value="1"/>
</dbReference>
<dbReference type="InterPro" id="IPR001789">
    <property type="entry name" value="Sig_transdc_resp-reg_receiver"/>
</dbReference>
<proteinExistence type="predicted"/>
<evidence type="ECO:0000259" key="3">
    <source>
        <dbReference type="PROSITE" id="PS50110"/>
    </source>
</evidence>
<dbReference type="InterPro" id="IPR011006">
    <property type="entry name" value="CheY-like_superfamily"/>
</dbReference>
<comment type="caution">
    <text evidence="4">The sequence shown here is derived from an EMBL/GenBank/DDBJ whole genome shotgun (WGS) entry which is preliminary data.</text>
</comment>
<dbReference type="PROSITE" id="PS50110">
    <property type="entry name" value="RESPONSE_REGULATORY"/>
    <property type="match status" value="1"/>
</dbReference>
<accession>A0ABU9BIX1</accession>
<dbReference type="InterPro" id="IPR050595">
    <property type="entry name" value="Bact_response_regulator"/>
</dbReference>
<evidence type="ECO:0000313" key="4">
    <source>
        <dbReference type="EMBL" id="MEK8029433.1"/>
    </source>
</evidence>
<dbReference type="Pfam" id="PF00072">
    <property type="entry name" value="Response_reg"/>
    <property type="match status" value="1"/>
</dbReference>
<sequence length="146" mass="16935">MELDMYGRPGRPQVLYVEDEPTNALLMQALFRLRPHLDLVVASSGSEAAALAANIRPALLMLDMRLPDVWGSDLLPELRRRYHWRQVPAVAVTAERHFDGRRCGFVETWYKPLDLQRVLQRLDQWLPDPQRQPALLQTRRPESRAV</sequence>
<dbReference type="RefSeq" id="WP_341423770.1">
    <property type="nucleotide sequence ID" value="NZ_JBBUTG010000001.1"/>
</dbReference>
<dbReference type="SUPFAM" id="SSF52172">
    <property type="entry name" value="CheY-like"/>
    <property type="match status" value="1"/>
</dbReference>
<keyword evidence="1 2" id="KW-0597">Phosphoprotein</keyword>
<dbReference type="PANTHER" id="PTHR44591:SF23">
    <property type="entry name" value="CHEY SUBFAMILY"/>
    <property type="match status" value="1"/>
</dbReference>
<feature type="modified residue" description="4-aspartylphosphate" evidence="2">
    <location>
        <position position="63"/>
    </location>
</feature>
<evidence type="ECO:0000256" key="2">
    <source>
        <dbReference type="PROSITE-ProRule" id="PRU00169"/>
    </source>
</evidence>
<feature type="domain" description="Response regulatory" evidence="3">
    <location>
        <begin position="13"/>
        <end position="126"/>
    </location>
</feature>
<gene>
    <name evidence="4" type="ORF">AACH06_01255</name>
</gene>
<protein>
    <submittedName>
        <fullName evidence="4">Response regulator</fullName>
    </submittedName>
</protein>
<keyword evidence="5" id="KW-1185">Reference proteome</keyword>
<evidence type="ECO:0000256" key="1">
    <source>
        <dbReference type="ARBA" id="ARBA00022553"/>
    </source>
</evidence>
<dbReference type="Proteomes" id="UP001371218">
    <property type="component" value="Unassembled WGS sequence"/>
</dbReference>
<name>A0ABU9BIX1_9BURK</name>
<organism evidence="4 5">
    <name type="scientific">Ideonella lacteola</name>
    <dbReference type="NCBI Taxonomy" id="2984193"/>
    <lineage>
        <taxon>Bacteria</taxon>
        <taxon>Pseudomonadati</taxon>
        <taxon>Pseudomonadota</taxon>
        <taxon>Betaproteobacteria</taxon>
        <taxon>Burkholderiales</taxon>
        <taxon>Sphaerotilaceae</taxon>
        <taxon>Ideonella</taxon>
    </lineage>
</organism>
<dbReference type="SMART" id="SM00448">
    <property type="entry name" value="REC"/>
    <property type="match status" value="1"/>
</dbReference>
<evidence type="ECO:0000313" key="5">
    <source>
        <dbReference type="Proteomes" id="UP001371218"/>
    </source>
</evidence>
<reference evidence="4 5" key="1">
    <citation type="submission" date="2024-04" db="EMBL/GenBank/DDBJ databases">
        <title>Novel species of the genus Ideonella isolated from streams.</title>
        <authorList>
            <person name="Lu H."/>
        </authorList>
    </citation>
    <scope>NUCLEOTIDE SEQUENCE [LARGE SCALE GENOMIC DNA]</scope>
    <source>
        <strain evidence="4 5">DXS29W</strain>
    </source>
</reference>
<dbReference type="EMBL" id="JBBUTG010000001">
    <property type="protein sequence ID" value="MEK8029433.1"/>
    <property type="molecule type" value="Genomic_DNA"/>
</dbReference>
<dbReference type="Gene3D" id="3.40.50.2300">
    <property type="match status" value="1"/>
</dbReference>